<dbReference type="Proteomes" id="UP000027936">
    <property type="component" value="Unassembled WGS sequence"/>
</dbReference>
<feature type="compositionally biased region" description="Basic and acidic residues" evidence="1">
    <location>
        <begin position="567"/>
        <end position="585"/>
    </location>
</feature>
<dbReference type="PANTHER" id="PTHR42736">
    <property type="entry name" value="PROTEIN-GLUTAMINE GAMMA-GLUTAMYLTRANSFERASE"/>
    <property type="match status" value="1"/>
</dbReference>
<dbReference type="AlphaFoldDB" id="A0A072NGQ1"/>
<dbReference type="InterPro" id="IPR002931">
    <property type="entry name" value="Transglutaminase-like"/>
</dbReference>
<evidence type="ECO:0000256" key="2">
    <source>
        <dbReference type="SAM" id="Phobius"/>
    </source>
</evidence>
<keyword evidence="2" id="KW-0472">Membrane</keyword>
<proteinExistence type="predicted"/>
<feature type="transmembrane region" description="Helical" evidence="2">
    <location>
        <begin position="141"/>
        <end position="160"/>
    </location>
</feature>
<feature type="transmembrane region" description="Helical" evidence="2">
    <location>
        <begin position="66"/>
        <end position="89"/>
    </location>
</feature>
<evidence type="ECO:0000313" key="5">
    <source>
        <dbReference type="Proteomes" id="UP000027936"/>
    </source>
</evidence>
<dbReference type="SMART" id="SM00460">
    <property type="entry name" value="TGc"/>
    <property type="match status" value="1"/>
</dbReference>
<gene>
    <name evidence="4" type="ORF">M670_03971</name>
</gene>
<feature type="transmembrane region" description="Helical" evidence="2">
    <location>
        <begin position="166"/>
        <end position="183"/>
    </location>
</feature>
<dbReference type="SUPFAM" id="SSF54001">
    <property type="entry name" value="Cysteine proteinases"/>
    <property type="match status" value="1"/>
</dbReference>
<dbReference type="RefSeq" id="WP_035197600.1">
    <property type="nucleotide sequence ID" value="NZ_JJRY01000021.1"/>
</dbReference>
<organism evidence="4 5">
    <name type="scientific">Schinkia azotoformans MEV2011</name>
    <dbReference type="NCBI Taxonomy" id="1348973"/>
    <lineage>
        <taxon>Bacteria</taxon>
        <taxon>Bacillati</taxon>
        <taxon>Bacillota</taxon>
        <taxon>Bacilli</taxon>
        <taxon>Bacillales</taxon>
        <taxon>Bacillaceae</taxon>
        <taxon>Calidifontibacillus/Schinkia group</taxon>
        <taxon>Schinkia</taxon>
    </lineage>
</organism>
<dbReference type="PANTHER" id="PTHR42736:SF1">
    <property type="entry name" value="PROTEIN-GLUTAMINE GAMMA-GLUTAMYLTRANSFERASE"/>
    <property type="match status" value="1"/>
</dbReference>
<dbReference type="PATRIC" id="fig|1348973.3.peg.3859"/>
<keyword evidence="4" id="KW-0645">Protease</keyword>
<feature type="transmembrane region" description="Helical" evidence="2">
    <location>
        <begin position="38"/>
        <end position="54"/>
    </location>
</feature>
<feature type="transmembrane region" description="Helical" evidence="2">
    <location>
        <begin position="113"/>
        <end position="134"/>
    </location>
</feature>
<feature type="region of interest" description="Disordered" evidence="1">
    <location>
        <begin position="556"/>
        <end position="586"/>
    </location>
</feature>
<dbReference type="Pfam" id="PF11992">
    <property type="entry name" value="TgpA_N"/>
    <property type="match status" value="1"/>
</dbReference>
<dbReference type="EMBL" id="JJRY01000021">
    <property type="protein sequence ID" value="KEF36889.1"/>
    <property type="molecule type" value="Genomic_DNA"/>
</dbReference>
<reference evidence="4 5" key="1">
    <citation type="submission" date="2014-04" db="EMBL/GenBank/DDBJ databases">
        <title>Draft genome sequence of Bacillus azotoformans MEV2011, a (co-) denitrifying strain unable to grow in the presence of oxygen.</title>
        <authorList>
            <person name="Nielsen M."/>
            <person name="Schreiber L."/>
            <person name="Finster K."/>
            <person name="Schramm A."/>
        </authorList>
    </citation>
    <scope>NUCLEOTIDE SEQUENCE [LARGE SCALE GENOMIC DNA]</scope>
    <source>
        <strain evidence="4 5">MEV2011</strain>
    </source>
</reference>
<feature type="domain" description="Transglutaminase-like" evidence="3">
    <location>
        <begin position="465"/>
        <end position="540"/>
    </location>
</feature>
<accession>A0A072NGQ1</accession>
<dbReference type="InterPro" id="IPR021878">
    <property type="entry name" value="TgpA_N"/>
</dbReference>
<keyword evidence="2" id="KW-0812">Transmembrane</keyword>
<feature type="transmembrane region" description="Helical" evidence="2">
    <location>
        <begin position="195"/>
        <end position="215"/>
    </location>
</feature>
<dbReference type="GO" id="GO:0006508">
    <property type="term" value="P:proteolysis"/>
    <property type="evidence" value="ECO:0007669"/>
    <property type="project" value="UniProtKB-KW"/>
</dbReference>
<dbReference type="GO" id="GO:0008233">
    <property type="term" value="F:peptidase activity"/>
    <property type="evidence" value="ECO:0007669"/>
    <property type="project" value="UniProtKB-KW"/>
</dbReference>
<protein>
    <submittedName>
        <fullName evidence="4">Transglutaminase-like enzyme, predicted cysteine protease</fullName>
    </submittedName>
</protein>
<dbReference type="InterPro" id="IPR038765">
    <property type="entry name" value="Papain-like_cys_pep_sf"/>
</dbReference>
<dbReference type="OrthoDB" id="9804872at2"/>
<name>A0A072NGQ1_SCHAZ</name>
<evidence type="ECO:0000259" key="3">
    <source>
        <dbReference type="SMART" id="SM00460"/>
    </source>
</evidence>
<comment type="caution">
    <text evidence="4">The sequence shown here is derived from an EMBL/GenBank/DDBJ whole genome shotgun (WGS) entry which is preliminary data.</text>
</comment>
<evidence type="ECO:0000256" key="1">
    <source>
        <dbReference type="SAM" id="MobiDB-lite"/>
    </source>
</evidence>
<sequence>MTNHRRFNLYNIVLYLLGFILIWEWLRPLEVVTDTANSVYFVIFTAICFILYFLRVPFLLSMLLRFILLLYILHDLFFEGSFLGISWLYSFYEDIVINTEALFHSQWFEMSDLYRSFLFLILLWVMSYLIHYWLIHAKRIFGFYLLTIIYLGILDTFTKYDAGNAIVRTIIIGFIMLGTLQMLRLREKEEVKIRSYWLVPLSLMVALAIVIGLHAPKAGPQWPDPVPFLKSAVKGEFIGNSVNKIGYGVDDSKLGGAFIDDDTVVFTAEVKKAHYWRVESKDYYTGKGWIITESYPKTFIDKNNIDLGIFENVTKEENISEKIKVKDIGAYPHIAYPLDLRAIKTDQNVQLLMERFSGKLFTEKSGNEIQLDSYEFVYDHPLFSIEALKLANGGDNAYIKAFYTQLPEELPTRVKDLAKVITENKATRYEKAKAIESYFAANGFTYETKNVAVPDEDQDYVDQFLFESKKGYCDNFSTSMIVLLRSLDIPARWVKGYTQGDFIKVLDDDAKLYEVKNSNAHSWVEVYFPGIGWVPFEPTQGFSNMNEFTENTVPTASQVDQAEDPQNEQKKKEEEKKKESKDNKRNSSFSLNDLNIPLKEIGIFAAVAALLVGLLVKFKTKWYPYWIVMKYRIRKKKLEEREVLDTLFLLLENKGMKIQGGETLREYAAKVDEHLGTSEMKKLAEIYEKYLYSNFDIKTEDWDVILELWGKLIKKILP</sequence>
<dbReference type="Pfam" id="PF01841">
    <property type="entry name" value="Transglut_core"/>
    <property type="match status" value="1"/>
</dbReference>
<keyword evidence="4" id="KW-0378">Hydrolase</keyword>
<dbReference type="Gene3D" id="3.10.620.30">
    <property type="match status" value="1"/>
</dbReference>
<feature type="transmembrane region" description="Helical" evidence="2">
    <location>
        <begin position="7"/>
        <end position="26"/>
    </location>
</feature>
<keyword evidence="2" id="KW-1133">Transmembrane helix</keyword>
<dbReference type="InterPro" id="IPR052901">
    <property type="entry name" value="Bact_TGase-like"/>
</dbReference>
<evidence type="ECO:0000313" key="4">
    <source>
        <dbReference type="EMBL" id="KEF36889.1"/>
    </source>
</evidence>